<evidence type="ECO:0000313" key="1">
    <source>
        <dbReference type="EMBL" id="KAF7826479.1"/>
    </source>
</evidence>
<organism evidence="1 2">
    <name type="scientific">Senna tora</name>
    <dbReference type="NCBI Taxonomy" id="362788"/>
    <lineage>
        <taxon>Eukaryota</taxon>
        <taxon>Viridiplantae</taxon>
        <taxon>Streptophyta</taxon>
        <taxon>Embryophyta</taxon>
        <taxon>Tracheophyta</taxon>
        <taxon>Spermatophyta</taxon>
        <taxon>Magnoliopsida</taxon>
        <taxon>eudicotyledons</taxon>
        <taxon>Gunneridae</taxon>
        <taxon>Pentapetalae</taxon>
        <taxon>rosids</taxon>
        <taxon>fabids</taxon>
        <taxon>Fabales</taxon>
        <taxon>Fabaceae</taxon>
        <taxon>Caesalpinioideae</taxon>
        <taxon>Cassia clade</taxon>
        <taxon>Senna</taxon>
    </lineage>
</organism>
<protein>
    <submittedName>
        <fullName evidence="1">Uncharacterized protein</fullName>
    </submittedName>
</protein>
<name>A0A834TRM3_9FABA</name>
<proteinExistence type="predicted"/>
<sequence length="91" mass="10611">MVIRRYGFDTSDEDYIEDKKLPVLGTELNLNYRGMQHIITSWCALHAKEEICIFKFFQCEQFITKCMFQELNLIITRMIASAAGKQLEAAQ</sequence>
<dbReference type="EMBL" id="JAAIUW010000006">
    <property type="protein sequence ID" value="KAF7826479.1"/>
    <property type="molecule type" value="Genomic_DNA"/>
</dbReference>
<dbReference type="Proteomes" id="UP000634136">
    <property type="component" value="Unassembled WGS sequence"/>
</dbReference>
<keyword evidence="2" id="KW-1185">Reference proteome</keyword>
<dbReference type="AlphaFoldDB" id="A0A834TRM3"/>
<accession>A0A834TRM3</accession>
<gene>
    <name evidence="1" type="ORF">G2W53_017643</name>
</gene>
<reference evidence="1" key="1">
    <citation type="submission" date="2020-09" db="EMBL/GenBank/DDBJ databases">
        <title>Genome-Enabled Discovery of Anthraquinone Biosynthesis in Senna tora.</title>
        <authorList>
            <person name="Kang S.-H."/>
            <person name="Pandey R.P."/>
            <person name="Lee C.-M."/>
            <person name="Sim J.-S."/>
            <person name="Jeong J.-T."/>
            <person name="Choi B.-S."/>
            <person name="Jung M."/>
            <person name="Ginzburg D."/>
            <person name="Zhao K."/>
            <person name="Won S.Y."/>
            <person name="Oh T.-J."/>
            <person name="Yu Y."/>
            <person name="Kim N.-H."/>
            <person name="Lee O.R."/>
            <person name="Lee T.-H."/>
            <person name="Bashyal P."/>
            <person name="Kim T.-S."/>
            <person name="Lee W.-H."/>
            <person name="Kawkins C."/>
            <person name="Kim C.-K."/>
            <person name="Kim J.S."/>
            <person name="Ahn B.O."/>
            <person name="Rhee S.Y."/>
            <person name="Sohng J.K."/>
        </authorList>
    </citation>
    <scope>NUCLEOTIDE SEQUENCE</scope>
    <source>
        <tissue evidence="1">Leaf</tissue>
    </source>
</reference>
<comment type="caution">
    <text evidence="1">The sequence shown here is derived from an EMBL/GenBank/DDBJ whole genome shotgun (WGS) entry which is preliminary data.</text>
</comment>
<evidence type="ECO:0000313" key="2">
    <source>
        <dbReference type="Proteomes" id="UP000634136"/>
    </source>
</evidence>